<dbReference type="PANTHER" id="PTHR31008:SF4">
    <property type="entry name" value="COP1-INTERACTING PROTEIN 7"/>
    <property type="match status" value="1"/>
</dbReference>
<protein>
    <recommendedName>
        <fullName evidence="4">COP1-interacting protein 7</fullName>
    </recommendedName>
</protein>
<accession>A0A5N6MYH4</accession>
<evidence type="ECO:0000313" key="2">
    <source>
        <dbReference type="EMBL" id="KAD4178954.1"/>
    </source>
</evidence>
<feature type="compositionally biased region" description="Basic residues" evidence="1">
    <location>
        <begin position="310"/>
        <end position="319"/>
    </location>
</feature>
<feature type="region of interest" description="Disordered" evidence="1">
    <location>
        <begin position="668"/>
        <end position="695"/>
    </location>
</feature>
<sequence>MDSRIRLDYALFQLTPTRTRCDLIICAGDCKEKLASGLLEPFISHLEFAKDEVSKGGYSITLSAPASASWFTKSTIERFVRFVSTPEVLERFITIEREIKNIDCSINTNALSDSQSIYGLDEHFNKSDAFAHKHEDNTSDSLHEEDSRFHLQRVLETRKAVLQREQAMVYARALVVGFETDFLQDLICFADAFGSPRLREACLSFMELCNTKSNDRVWMDEVAAMQAYSHSQYAYTEDDFSQELRINIKNGNFAAKNLNGSVDGTSHESQLPQYIHSYHGGTMFYPPYQGYSPFYQGNPPWPSNVEDSRSRRRLSHKKRSQELNQDGNFDSSDSSSGSDSISHKRNSSQKVIIKNINYITSARDEDAEHESYVEEKHKDQEVTQQWNIFQNLLMKDLDDKDSMEEYVSHKFEDPNIAPSGNQPKFTTLSPTIGKHTEKDWYLRSLPDKEIQERSRDIFEDHIDVVESTKNNHVKYPSTVLARSLNEYADPQLESYNSLMVLESNLTQKKVQATRVNEPNDLHMVLGRDAAGQEIMPAWTPEMESCSGKNKIAKMDSPEVNKSKTKPLVEKGLGKKGSTIDVKSKALAGSRKKTPTTTKTTILKGRSEKEEEKRKKMEELLTQRQKRIAERTPFASRDMKSSNKAVIRSSTIERLSAARVINPKVLPTKSKLGNKTMKPPTKKNGEPKPVYKSTKVTMGNGASRSLLSQKAVRPLDESIVSKNSQGRKKKIVDQNKSKQLPKASQIKNTGNGVALINLSTPAYSDQKKTVSETLSKASMVLHKDVTLSDSNGGSTIKAVNSVTFKLNEDINGAKKNCIAKVNHEVPVIEILTPLPAKASLENSNSRKKWSSLETSIAPSPETMVPPSAVPPGVTTSFMFCCSAALRPSAPP</sequence>
<keyword evidence="3" id="KW-1185">Reference proteome</keyword>
<evidence type="ECO:0000313" key="3">
    <source>
        <dbReference type="Proteomes" id="UP000326396"/>
    </source>
</evidence>
<dbReference type="PANTHER" id="PTHR31008">
    <property type="entry name" value="COP1-INTERACTING PROTEIN-RELATED"/>
    <property type="match status" value="1"/>
</dbReference>
<evidence type="ECO:0008006" key="4">
    <source>
        <dbReference type="Google" id="ProtNLM"/>
    </source>
</evidence>
<proteinExistence type="predicted"/>
<dbReference type="Proteomes" id="UP000326396">
    <property type="component" value="Linkage Group LG4"/>
</dbReference>
<comment type="caution">
    <text evidence="2">The sequence shown here is derived from an EMBL/GenBank/DDBJ whole genome shotgun (WGS) entry which is preliminary data.</text>
</comment>
<dbReference type="GO" id="GO:0009416">
    <property type="term" value="P:response to light stimulus"/>
    <property type="evidence" value="ECO:0007669"/>
    <property type="project" value="TreeGrafter"/>
</dbReference>
<name>A0A5N6MYH4_9ASTR</name>
<reference evidence="2 3" key="1">
    <citation type="submission" date="2019-05" db="EMBL/GenBank/DDBJ databases">
        <title>Mikania micrantha, genome provides insights into the molecular mechanism of rapid growth.</title>
        <authorList>
            <person name="Liu B."/>
        </authorList>
    </citation>
    <scope>NUCLEOTIDE SEQUENCE [LARGE SCALE GENOMIC DNA]</scope>
    <source>
        <strain evidence="2">NLD-2019</strain>
        <tissue evidence="2">Leaf</tissue>
    </source>
</reference>
<evidence type="ECO:0000256" key="1">
    <source>
        <dbReference type="SAM" id="MobiDB-lite"/>
    </source>
</evidence>
<feature type="compositionally biased region" description="Low complexity" evidence="1">
    <location>
        <begin position="330"/>
        <end position="340"/>
    </location>
</feature>
<dbReference type="AlphaFoldDB" id="A0A5N6MYH4"/>
<dbReference type="GO" id="GO:0045893">
    <property type="term" value="P:positive regulation of DNA-templated transcription"/>
    <property type="evidence" value="ECO:0007669"/>
    <property type="project" value="TreeGrafter"/>
</dbReference>
<organism evidence="2 3">
    <name type="scientific">Mikania micrantha</name>
    <name type="common">bitter vine</name>
    <dbReference type="NCBI Taxonomy" id="192012"/>
    <lineage>
        <taxon>Eukaryota</taxon>
        <taxon>Viridiplantae</taxon>
        <taxon>Streptophyta</taxon>
        <taxon>Embryophyta</taxon>
        <taxon>Tracheophyta</taxon>
        <taxon>Spermatophyta</taxon>
        <taxon>Magnoliopsida</taxon>
        <taxon>eudicotyledons</taxon>
        <taxon>Gunneridae</taxon>
        <taxon>Pentapetalae</taxon>
        <taxon>asterids</taxon>
        <taxon>campanulids</taxon>
        <taxon>Asterales</taxon>
        <taxon>Asteraceae</taxon>
        <taxon>Asteroideae</taxon>
        <taxon>Heliantheae alliance</taxon>
        <taxon>Eupatorieae</taxon>
        <taxon>Mikania</taxon>
    </lineage>
</organism>
<dbReference type="EMBL" id="SZYD01000014">
    <property type="protein sequence ID" value="KAD4178954.1"/>
    <property type="molecule type" value="Genomic_DNA"/>
</dbReference>
<gene>
    <name evidence="2" type="ORF">E3N88_27545</name>
</gene>
<feature type="region of interest" description="Disordered" evidence="1">
    <location>
        <begin position="302"/>
        <end position="347"/>
    </location>
</feature>
<feature type="region of interest" description="Disordered" evidence="1">
    <location>
        <begin position="719"/>
        <end position="745"/>
    </location>
</feature>
<dbReference type="OrthoDB" id="2020180at2759"/>